<organism evidence="2 3">
    <name type="scientific">Proteiniclasticum aestuarii</name>
    <dbReference type="NCBI Taxonomy" id="2817862"/>
    <lineage>
        <taxon>Bacteria</taxon>
        <taxon>Bacillati</taxon>
        <taxon>Bacillota</taxon>
        <taxon>Clostridia</taxon>
        <taxon>Eubacteriales</taxon>
        <taxon>Clostridiaceae</taxon>
        <taxon>Proteiniclasticum</taxon>
    </lineage>
</organism>
<dbReference type="EMBL" id="JAFNJU010000012">
    <property type="protein sequence ID" value="MBO1266090.1"/>
    <property type="molecule type" value="Genomic_DNA"/>
</dbReference>
<comment type="caution">
    <text evidence="2">The sequence shown here is derived from an EMBL/GenBank/DDBJ whole genome shotgun (WGS) entry which is preliminary data.</text>
</comment>
<feature type="region of interest" description="Disordered" evidence="1">
    <location>
        <begin position="36"/>
        <end position="65"/>
    </location>
</feature>
<dbReference type="Proteomes" id="UP000664218">
    <property type="component" value="Unassembled WGS sequence"/>
</dbReference>
<evidence type="ECO:0000313" key="2">
    <source>
        <dbReference type="EMBL" id="MBO1266090.1"/>
    </source>
</evidence>
<sequence>MTHKIRRLNTRTGTRQKQMVTGDWEEIQKKLEAEDRLKEAEQKARMDEMRERGPVITEVHHDEEK</sequence>
<protein>
    <submittedName>
        <fullName evidence="2">Uncharacterized protein</fullName>
    </submittedName>
</protein>
<proteinExistence type="predicted"/>
<gene>
    <name evidence="2" type="ORF">J3A84_13720</name>
</gene>
<keyword evidence="3" id="KW-1185">Reference proteome</keyword>
<dbReference type="AlphaFoldDB" id="A0A939HEJ0"/>
<name>A0A939HEJ0_9CLOT</name>
<accession>A0A939HEJ0</accession>
<evidence type="ECO:0000313" key="3">
    <source>
        <dbReference type="Proteomes" id="UP000664218"/>
    </source>
</evidence>
<dbReference type="RefSeq" id="WP_207600617.1">
    <property type="nucleotide sequence ID" value="NZ_JAFNJU010000012.1"/>
</dbReference>
<evidence type="ECO:0000256" key="1">
    <source>
        <dbReference type="SAM" id="MobiDB-lite"/>
    </source>
</evidence>
<reference evidence="2" key="1">
    <citation type="submission" date="2021-03" db="EMBL/GenBank/DDBJ databases">
        <title>Proteiniclasticum marinus sp. nov., isolated from tidal flat sediment.</title>
        <authorList>
            <person name="Namirimu T."/>
            <person name="Yang J.-A."/>
            <person name="Yang S.-H."/>
            <person name="Kim Y.-J."/>
            <person name="Kwon K.K."/>
        </authorList>
    </citation>
    <scope>NUCLEOTIDE SEQUENCE</scope>
    <source>
        <strain evidence="2">SCR006</strain>
    </source>
</reference>